<dbReference type="EMBL" id="CP011312">
    <property type="protein sequence ID" value="AKE40911.1"/>
    <property type="molecule type" value="Genomic_DNA"/>
</dbReference>
<dbReference type="GO" id="GO:0045820">
    <property type="term" value="P:negative regulation of glycolytic process"/>
    <property type="evidence" value="ECO:0007669"/>
    <property type="project" value="TreeGrafter"/>
</dbReference>
<reference evidence="4 6" key="1">
    <citation type="journal article" date="2015" name="Genome Announc.">
        <title>Complete Genome Sequence of Corynebacterium kutscheri DSM 20755, a Corynebacterial Type Strain with Remarkably Low G+C Content of Chromosomal DNA.</title>
        <authorList>
            <person name="Ruckert C."/>
            <person name="Albersmeier A."/>
            <person name="Winkler A."/>
            <person name="Tauch A."/>
        </authorList>
    </citation>
    <scope>NUCLEOTIDE SEQUENCE [LARGE SCALE GENOMIC DNA]</scope>
    <source>
        <strain evidence="4 6">DSM 20755</strain>
    </source>
</reference>
<evidence type="ECO:0000256" key="3">
    <source>
        <dbReference type="PIRSR" id="PIRSR613078-2"/>
    </source>
</evidence>
<protein>
    <submittedName>
        <fullName evidence="4">Fructose-2,6-bisphosphatase</fullName>
        <ecNumber evidence="4">5.4.2.12</ecNumber>
    </submittedName>
    <submittedName>
        <fullName evidence="5">Phosphoglycerate mutase</fullName>
    </submittedName>
</protein>
<dbReference type="GO" id="GO:0004331">
    <property type="term" value="F:fructose-2,6-bisphosphate 2-phosphatase activity"/>
    <property type="evidence" value="ECO:0007669"/>
    <property type="project" value="TreeGrafter"/>
</dbReference>
<evidence type="ECO:0000256" key="2">
    <source>
        <dbReference type="PIRSR" id="PIRSR613078-1"/>
    </source>
</evidence>
<dbReference type="Pfam" id="PF00300">
    <property type="entry name" value="His_Phos_1"/>
    <property type="match status" value="1"/>
</dbReference>
<dbReference type="PROSITE" id="PS00175">
    <property type="entry name" value="PG_MUTASE"/>
    <property type="match status" value="1"/>
</dbReference>
<organism evidence="4 6">
    <name type="scientific">Corynebacterium kutscheri</name>
    <dbReference type="NCBI Taxonomy" id="35755"/>
    <lineage>
        <taxon>Bacteria</taxon>
        <taxon>Bacillati</taxon>
        <taxon>Actinomycetota</taxon>
        <taxon>Actinomycetes</taxon>
        <taxon>Mycobacteriales</taxon>
        <taxon>Corynebacteriaceae</taxon>
        <taxon>Corynebacterium</taxon>
    </lineage>
</organism>
<evidence type="ECO:0000313" key="5">
    <source>
        <dbReference type="EMBL" id="VEH06709.1"/>
    </source>
</evidence>
<dbReference type="EMBL" id="LR134377">
    <property type="protein sequence ID" value="VEH06709.1"/>
    <property type="molecule type" value="Genomic_DNA"/>
</dbReference>
<keyword evidence="4" id="KW-0413">Isomerase</keyword>
<dbReference type="GO" id="GO:0005829">
    <property type="term" value="C:cytosol"/>
    <property type="evidence" value="ECO:0007669"/>
    <property type="project" value="TreeGrafter"/>
</dbReference>
<dbReference type="OrthoDB" id="9781415at2"/>
<dbReference type="GO" id="GO:0004619">
    <property type="term" value="F:phosphoglycerate mutase activity"/>
    <property type="evidence" value="ECO:0007669"/>
    <property type="project" value="UniProtKB-EC"/>
</dbReference>
<evidence type="ECO:0000256" key="1">
    <source>
        <dbReference type="ARBA" id="ARBA00022801"/>
    </source>
</evidence>
<keyword evidence="1" id="KW-0378">Hydrolase</keyword>
<dbReference type="SUPFAM" id="SSF53254">
    <property type="entry name" value="Phosphoglycerate mutase-like"/>
    <property type="match status" value="1"/>
</dbReference>
<feature type="binding site" evidence="3">
    <location>
        <position position="59"/>
    </location>
    <ligand>
        <name>substrate</name>
    </ligand>
</feature>
<dbReference type="Proteomes" id="UP000033457">
    <property type="component" value="Chromosome"/>
</dbReference>
<dbReference type="Gene3D" id="3.40.50.1240">
    <property type="entry name" value="Phosphoglycerate mutase-like"/>
    <property type="match status" value="1"/>
</dbReference>
<dbReference type="STRING" id="35755.UL82_03520"/>
<evidence type="ECO:0000313" key="4">
    <source>
        <dbReference type="EMBL" id="AKE40911.1"/>
    </source>
</evidence>
<dbReference type="PANTHER" id="PTHR46517:SF1">
    <property type="entry name" value="FRUCTOSE-2,6-BISPHOSPHATASE TIGAR"/>
    <property type="match status" value="1"/>
</dbReference>
<dbReference type="InterPro" id="IPR013078">
    <property type="entry name" value="His_Pase_superF_clade-1"/>
</dbReference>
<dbReference type="RefSeq" id="WP_046439026.1">
    <property type="nucleotide sequence ID" value="NZ_CP011312.1"/>
</dbReference>
<proteinExistence type="predicted"/>
<sequence length="236" mass="26923">MTRRLILLRHGQTEYNATRRMQGHLDTQLSDLGLEQAKTAARYLATQNITKIVSSDLRRAQDTAMIIAEKLGLDISFDSRLRETHLGEWQAKTHEEVDTAYPGARAFWRENPTWAPPGGESRIDVAQRSSQVVDEFMRHYANWDDATVLFVSHGGTISALTARLLNLETHHYSVFSGLGNTAWAQLIARPRSLQALTYPGERKQTESYLESDFLIDDEVRWYLEGWNQTASIDRES</sequence>
<dbReference type="InterPro" id="IPR001345">
    <property type="entry name" value="PG/BPGM_mutase_AS"/>
</dbReference>
<dbReference type="AlphaFoldDB" id="A0A0F6TDI0"/>
<feature type="active site" description="Proton donor/acceptor" evidence="2">
    <location>
        <position position="83"/>
    </location>
</feature>
<gene>
    <name evidence="4" type="primary">gpgP</name>
    <name evidence="5" type="synonym">gpmB_2</name>
    <name evidence="5" type="ORF">NCTC949_01267</name>
    <name evidence="4" type="ORF">UL82_03520</name>
</gene>
<dbReference type="GO" id="GO:0043456">
    <property type="term" value="P:regulation of pentose-phosphate shunt"/>
    <property type="evidence" value="ECO:0007669"/>
    <property type="project" value="TreeGrafter"/>
</dbReference>
<dbReference type="InterPro" id="IPR029033">
    <property type="entry name" value="His_PPase_superfam"/>
</dbReference>
<dbReference type="PANTHER" id="PTHR46517">
    <property type="entry name" value="FRUCTOSE-2,6-BISPHOSPHATASE TIGAR"/>
    <property type="match status" value="1"/>
</dbReference>
<dbReference type="InterPro" id="IPR051695">
    <property type="entry name" value="Phosphoglycerate_Mutase"/>
</dbReference>
<name>A0A0F6TDI0_9CORY</name>
<feature type="active site" description="Tele-phosphohistidine intermediate" evidence="2">
    <location>
        <position position="10"/>
    </location>
</feature>
<dbReference type="KEGG" id="cku:UL82_03520"/>
<evidence type="ECO:0000313" key="7">
    <source>
        <dbReference type="Proteomes" id="UP000271380"/>
    </source>
</evidence>
<dbReference type="HOGENOM" id="CLU_033323_9_5_11"/>
<dbReference type="CDD" id="cd07067">
    <property type="entry name" value="HP_PGM_like"/>
    <property type="match status" value="1"/>
</dbReference>
<keyword evidence="6" id="KW-1185">Reference proteome</keyword>
<dbReference type="Proteomes" id="UP000271380">
    <property type="component" value="Chromosome"/>
</dbReference>
<evidence type="ECO:0000313" key="6">
    <source>
        <dbReference type="Proteomes" id="UP000033457"/>
    </source>
</evidence>
<accession>A0A0F6TDI0</accession>
<dbReference type="EC" id="5.4.2.12" evidence="4"/>
<dbReference type="SMART" id="SM00855">
    <property type="entry name" value="PGAM"/>
    <property type="match status" value="1"/>
</dbReference>
<reference evidence="5 7" key="2">
    <citation type="submission" date="2018-12" db="EMBL/GenBank/DDBJ databases">
        <authorList>
            <consortium name="Pathogen Informatics"/>
        </authorList>
    </citation>
    <scope>NUCLEOTIDE SEQUENCE [LARGE SCALE GENOMIC DNA]</scope>
    <source>
        <strain evidence="5 7">NCTC949</strain>
    </source>
</reference>
<feature type="binding site" evidence="3">
    <location>
        <begin position="9"/>
        <end position="16"/>
    </location>
    <ligand>
        <name>substrate</name>
    </ligand>
</feature>